<dbReference type="OrthoDB" id="9808602at2"/>
<dbReference type="Pfam" id="PF02397">
    <property type="entry name" value="Bac_transf"/>
    <property type="match status" value="1"/>
</dbReference>
<dbReference type="AlphaFoldDB" id="A0A3M8CGK0"/>
<sequence>MDYIPVTRPRVNTSLYATCVKGILDFTFAALLLLLLSPLFLLLAVLIYLDSPGCVLFRQVRVGKNGKVFNIYKFRTMYTHAPSEGFSPTTELDPRITRVGRILRKTSMDELPQLLNILRGEMSFVGPRPEQKMIVEEVYTFHEKQRWLVKPGITGLWQISPDRNRPIHENLQHDFTYIQQISFCTDVKIICQTIRVVVRSNTC</sequence>
<accession>A0A3M8CGK0</accession>
<evidence type="ECO:0000256" key="2">
    <source>
        <dbReference type="SAM" id="Phobius"/>
    </source>
</evidence>
<reference evidence="4 5" key="1">
    <citation type="submission" date="2018-10" db="EMBL/GenBank/DDBJ databases">
        <title>Phylogenomics of Brevibacillus.</title>
        <authorList>
            <person name="Dunlap C."/>
        </authorList>
    </citation>
    <scope>NUCLEOTIDE SEQUENCE [LARGE SCALE GENOMIC DNA]</scope>
    <source>
        <strain evidence="4 5">JCM 12215</strain>
    </source>
</reference>
<dbReference type="RefSeq" id="WP_122908650.1">
    <property type="nucleotide sequence ID" value="NZ_CBCSBE010000005.1"/>
</dbReference>
<evidence type="ECO:0000256" key="1">
    <source>
        <dbReference type="ARBA" id="ARBA00006464"/>
    </source>
</evidence>
<evidence type="ECO:0000313" key="4">
    <source>
        <dbReference type="EMBL" id="RNB74832.1"/>
    </source>
</evidence>
<keyword evidence="2" id="KW-0812">Transmembrane</keyword>
<dbReference type="InterPro" id="IPR003362">
    <property type="entry name" value="Bact_transf"/>
</dbReference>
<proteinExistence type="inferred from homology"/>
<dbReference type="GO" id="GO:0016780">
    <property type="term" value="F:phosphotransferase activity, for other substituted phosphate groups"/>
    <property type="evidence" value="ECO:0007669"/>
    <property type="project" value="TreeGrafter"/>
</dbReference>
<evidence type="ECO:0000259" key="3">
    <source>
        <dbReference type="Pfam" id="PF02397"/>
    </source>
</evidence>
<keyword evidence="5" id="KW-1185">Reference proteome</keyword>
<protein>
    <submittedName>
        <fullName evidence="4">Sugar transferase</fullName>
    </submittedName>
</protein>
<feature type="transmembrane region" description="Helical" evidence="2">
    <location>
        <begin position="26"/>
        <end position="49"/>
    </location>
</feature>
<organism evidence="4 5">
    <name type="scientific">Brevibacillus invocatus</name>
    <dbReference type="NCBI Taxonomy" id="173959"/>
    <lineage>
        <taxon>Bacteria</taxon>
        <taxon>Bacillati</taxon>
        <taxon>Bacillota</taxon>
        <taxon>Bacilli</taxon>
        <taxon>Bacillales</taxon>
        <taxon>Paenibacillaceae</taxon>
        <taxon>Brevibacillus</taxon>
    </lineage>
</organism>
<gene>
    <name evidence="4" type="ORF">EDM52_08895</name>
</gene>
<dbReference type="PANTHER" id="PTHR30576">
    <property type="entry name" value="COLANIC BIOSYNTHESIS UDP-GLUCOSE LIPID CARRIER TRANSFERASE"/>
    <property type="match status" value="1"/>
</dbReference>
<comment type="caution">
    <text evidence="4">The sequence shown here is derived from an EMBL/GenBank/DDBJ whole genome shotgun (WGS) entry which is preliminary data.</text>
</comment>
<evidence type="ECO:0000313" key="5">
    <source>
        <dbReference type="Proteomes" id="UP000282028"/>
    </source>
</evidence>
<keyword evidence="2" id="KW-1133">Transmembrane helix</keyword>
<dbReference type="PANTHER" id="PTHR30576:SF0">
    <property type="entry name" value="UNDECAPRENYL-PHOSPHATE N-ACETYLGALACTOSAMINYL 1-PHOSPHATE TRANSFERASE-RELATED"/>
    <property type="match status" value="1"/>
</dbReference>
<keyword evidence="2" id="KW-0472">Membrane</keyword>
<keyword evidence="4" id="KW-0808">Transferase</keyword>
<feature type="domain" description="Bacterial sugar transferase" evidence="3">
    <location>
        <begin position="21"/>
        <end position="198"/>
    </location>
</feature>
<comment type="similarity">
    <text evidence="1">Belongs to the bacterial sugar transferase family.</text>
</comment>
<name>A0A3M8CGK0_9BACL</name>
<dbReference type="EMBL" id="RHHR01000013">
    <property type="protein sequence ID" value="RNB74832.1"/>
    <property type="molecule type" value="Genomic_DNA"/>
</dbReference>
<dbReference type="Proteomes" id="UP000282028">
    <property type="component" value="Unassembled WGS sequence"/>
</dbReference>